<comment type="caution">
    <text evidence="1">The sequence shown here is derived from an EMBL/GenBank/DDBJ whole genome shotgun (WGS) entry which is preliminary data.</text>
</comment>
<evidence type="ECO:0000313" key="2">
    <source>
        <dbReference type="Proteomes" id="UP001469553"/>
    </source>
</evidence>
<organism evidence="1 2">
    <name type="scientific">Ameca splendens</name>
    <dbReference type="NCBI Taxonomy" id="208324"/>
    <lineage>
        <taxon>Eukaryota</taxon>
        <taxon>Metazoa</taxon>
        <taxon>Chordata</taxon>
        <taxon>Craniata</taxon>
        <taxon>Vertebrata</taxon>
        <taxon>Euteleostomi</taxon>
        <taxon>Actinopterygii</taxon>
        <taxon>Neopterygii</taxon>
        <taxon>Teleostei</taxon>
        <taxon>Neoteleostei</taxon>
        <taxon>Acanthomorphata</taxon>
        <taxon>Ovalentaria</taxon>
        <taxon>Atherinomorphae</taxon>
        <taxon>Cyprinodontiformes</taxon>
        <taxon>Goodeidae</taxon>
        <taxon>Ameca</taxon>
    </lineage>
</organism>
<name>A0ABV0XBZ8_9TELE</name>
<dbReference type="Proteomes" id="UP001469553">
    <property type="component" value="Unassembled WGS sequence"/>
</dbReference>
<accession>A0ABV0XBZ8</accession>
<proteinExistence type="predicted"/>
<reference evidence="1 2" key="1">
    <citation type="submission" date="2021-06" db="EMBL/GenBank/DDBJ databases">
        <authorList>
            <person name="Palmer J.M."/>
        </authorList>
    </citation>
    <scope>NUCLEOTIDE SEQUENCE [LARGE SCALE GENOMIC DNA]</scope>
    <source>
        <strain evidence="1 2">AS_MEX2019</strain>
        <tissue evidence="1">Muscle</tissue>
    </source>
</reference>
<keyword evidence="2" id="KW-1185">Reference proteome</keyword>
<gene>
    <name evidence="1" type="ORF">AMECASPLE_004767</name>
</gene>
<dbReference type="EMBL" id="JAHRIP010000207">
    <property type="protein sequence ID" value="MEQ2278979.1"/>
    <property type="molecule type" value="Genomic_DNA"/>
</dbReference>
<sequence>MGHRERRVNVDQLGLKLPPMASLCVSAPTNRHQVRSNPQPMILQGSAFKVSHSWISQLSAGLRPSSTPWSPSDSQFYYHQASSPSQIFNFPPPCDSELSSQTSFENKALHGQAPNYFCQLLTKHFAPRGLRSQGQNLLDVPRTRLKTKGDCSSETVGQFATAASLCWLCRDLYKTIENGSFPTAFMS</sequence>
<protein>
    <submittedName>
        <fullName evidence="1">Uncharacterized protein</fullName>
    </submittedName>
</protein>
<evidence type="ECO:0000313" key="1">
    <source>
        <dbReference type="EMBL" id="MEQ2278979.1"/>
    </source>
</evidence>